<evidence type="ECO:0000256" key="4">
    <source>
        <dbReference type="ARBA" id="ARBA00022989"/>
    </source>
</evidence>
<gene>
    <name evidence="7" type="ORF">SAMN06264855_101190</name>
</gene>
<dbReference type="PANTHER" id="PTHR30250">
    <property type="entry name" value="PST FAMILY PREDICTED COLANIC ACID TRANSPORTER"/>
    <property type="match status" value="1"/>
</dbReference>
<accession>A0A238UP58</accession>
<keyword evidence="5 6" id="KW-0472">Membrane</keyword>
<evidence type="ECO:0000256" key="3">
    <source>
        <dbReference type="ARBA" id="ARBA00022692"/>
    </source>
</evidence>
<feature type="transmembrane region" description="Helical" evidence="6">
    <location>
        <begin position="282"/>
        <end position="300"/>
    </location>
</feature>
<sequence>MRLGQTSIVYLFSKIAGSLIGFLATIYFTRTLGEEVYGFYAITLALVSWLGIVKSIGFGQAIVKRMSESEESDAYLAAGTAVKAVLTALVGLGVILFRDQVNAYVGRPVAEFVVLLLVVSIFSGLVNSALKGSHRVHIYAPLGTGKQAARNLAMVALVFIGWELSGMLLGYAIGTGVIAVIGFAYVRPSLAIPRWRHVRGLFDFAKYSWLGSMRKKVFSDMDIIVLGLFVPAGLTGVYAIAYTLGKFLDIFGSAIRTTLFPELSKRSAAGDDEMVRTLTNDAITYAGLFLIPGIVGSAVIGDRLMRIYGDGFAIGAQVLTILLVGILAYSYNKQLLNTLNGIDRPDLAFRANAVFIGANLVLNIALVYTIGWIGAAIATATSAGIGLVVGYRYASTHVAFAVPYGEMGRQWIAALCMGVIVYVARELGEANFGWIDAYNAVFVVGLVGLGAAVYFTLLLGISARFRTTVADNLPFEVPLLGR</sequence>
<keyword evidence="2" id="KW-1003">Cell membrane</keyword>
<feature type="transmembrane region" description="Helical" evidence="6">
    <location>
        <begin position="411"/>
        <end position="428"/>
    </location>
</feature>
<dbReference type="PANTHER" id="PTHR30250:SF28">
    <property type="entry name" value="POLYSACCHARIDE BIOSYNTHESIS PROTEIN"/>
    <property type="match status" value="1"/>
</dbReference>
<evidence type="ECO:0000256" key="6">
    <source>
        <dbReference type="SAM" id="Phobius"/>
    </source>
</evidence>
<feature type="transmembrane region" description="Helical" evidence="6">
    <location>
        <begin position="109"/>
        <end position="130"/>
    </location>
</feature>
<dbReference type="OrthoDB" id="112053at2157"/>
<feature type="transmembrane region" description="Helical" evidence="6">
    <location>
        <begin position="168"/>
        <end position="186"/>
    </location>
</feature>
<keyword evidence="3 6" id="KW-0812">Transmembrane</keyword>
<dbReference type="CDD" id="cd13128">
    <property type="entry name" value="MATE_Wzx_like"/>
    <property type="match status" value="1"/>
</dbReference>
<dbReference type="GO" id="GO:0005886">
    <property type="term" value="C:plasma membrane"/>
    <property type="evidence" value="ECO:0007669"/>
    <property type="project" value="UniProtKB-SubCell"/>
</dbReference>
<feature type="transmembrane region" description="Helical" evidence="6">
    <location>
        <begin position="223"/>
        <end position="244"/>
    </location>
</feature>
<feature type="transmembrane region" description="Helical" evidence="6">
    <location>
        <begin position="7"/>
        <end position="28"/>
    </location>
</feature>
<feature type="transmembrane region" description="Helical" evidence="6">
    <location>
        <begin position="440"/>
        <end position="461"/>
    </location>
</feature>
<organism evidence="7 8">
    <name type="scientific">Halorubrum vacuolatum</name>
    <name type="common">Natronobacterium vacuolatum</name>
    <dbReference type="NCBI Taxonomy" id="63740"/>
    <lineage>
        <taxon>Archaea</taxon>
        <taxon>Methanobacteriati</taxon>
        <taxon>Methanobacteriota</taxon>
        <taxon>Stenosarchaea group</taxon>
        <taxon>Halobacteria</taxon>
        <taxon>Halobacteriales</taxon>
        <taxon>Haloferacaceae</taxon>
        <taxon>Halorubrum</taxon>
    </lineage>
</organism>
<reference evidence="7 8" key="1">
    <citation type="submission" date="2017-06" db="EMBL/GenBank/DDBJ databases">
        <authorList>
            <person name="Kim H.J."/>
            <person name="Triplett B.A."/>
        </authorList>
    </citation>
    <scope>NUCLEOTIDE SEQUENCE [LARGE SCALE GENOMIC DNA]</scope>
    <source>
        <strain evidence="7 8">DSM 8800</strain>
    </source>
</reference>
<feature type="transmembrane region" description="Helical" evidence="6">
    <location>
        <begin position="365"/>
        <end position="390"/>
    </location>
</feature>
<evidence type="ECO:0000256" key="2">
    <source>
        <dbReference type="ARBA" id="ARBA00022475"/>
    </source>
</evidence>
<evidence type="ECO:0000256" key="1">
    <source>
        <dbReference type="ARBA" id="ARBA00004651"/>
    </source>
</evidence>
<dbReference type="InterPro" id="IPR002797">
    <property type="entry name" value="Polysacc_synth"/>
</dbReference>
<keyword evidence="8" id="KW-1185">Reference proteome</keyword>
<dbReference type="AlphaFoldDB" id="A0A238UP58"/>
<dbReference type="InterPro" id="IPR050833">
    <property type="entry name" value="Poly_Biosynth_Transport"/>
</dbReference>
<keyword evidence="4 6" id="KW-1133">Transmembrane helix</keyword>
<dbReference type="Proteomes" id="UP000198397">
    <property type="component" value="Unassembled WGS sequence"/>
</dbReference>
<evidence type="ECO:0000313" key="7">
    <source>
        <dbReference type="EMBL" id="SNR23912.1"/>
    </source>
</evidence>
<comment type="subcellular location">
    <subcellularLocation>
        <location evidence="1">Cell membrane</location>
        <topology evidence="1">Multi-pass membrane protein</topology>
    </subcellularLocation>
</comment>
<evidence type="ECO:0000256" key="5">
    <source>
        <dbReference type="ARBA" id="ARBA00023136"/>
    </source>
</evidence>
<dbReference type="Pfam" id="PF01943">
    <property type="entry name" value="Polysacc_synt"/>
    <property type="match status" value="1"/>
</dbReference>
<proteinExistence type="predicted"/>
<dbReference type="EMBL" id="FZNQ01000001">
    <property type="protein sequence ID" value="SNR23912.1"/>
    <property type="molecule type" value="Genomic_DNA"/>
</dbReference>
<feature type="transmembrane region" description="Helical" evidence="6">
    <location>
        <begin position="75"/>
        <end position="97"/>
    </location>
</feature>
<feature type="transmembrane region" description="Helical" evidence="6">
    <location>
        <begin position="40"/>
        <end position="63"/>
    </location>
</feature>
<name>A0A238UP58_HALVU</name>
<protein>
    <submittedName>
        <fullName evidence="7">Membrane protein involved in the export of O-antigen and teichoic acid</fullName>
    </submittedName>
</protein>
<evidence type="ECO:0000313" key="8">
    <source>
        <dbReference type="Proteomes" id="UP000198397"/>
    </source>
</evidence>
<dbReference type="RefSeq" id="WP_089383173.1">
    <property type="nucleotide sequence ID" value="NZ_FZNQ01000001.1"/>
</dbReference>
<feature type="transmembrane region" description="Helical" evidence="6">
    <location>
        <begin position="312"/>
        <end position="331"/>
    </location>
</feature>